<keyword evidence="4" id="KW-0132">Cell division</keyword>
<evidence type="ECO:0000256" key="5">
    <source>
        <dbReference type="ARBA" id="ARBA00022776"/>
    </source>
</evidence>
<gene>
    <name evidence="10" type="ORF">INT43_003687</name>
</gene>
<feature type="coiled-coil region" evidence="8">
    <location>
        <begin position="399"/>
        <end position="491"/>
    </location>
</feature>
<evidence type="ECO:0000256" key="2">
    <source>
        <dbReference type="ARBA" id="ARBA00008029"/>
    </source>
</evidence>
<evidence type="ECO:0000313" key="11">
    <source>
        <dbReference type="Proteomes" id="UP000654370"/>
    </source>
</evidence>
<feature type="coiled-coil region" evidence="8">
    <location>
        <begin position="270"/>
        <end position="321"/>
    </location>
</feature>
<comment type="subcellular location">
    <subcellularLocation>
        <location evidence="1">Nucleus</location>
    </subcellularLocation>
</comment>
<evidence type="ECO:0000256" key="6">
    <source>
        <dbReference type="ARBA" id="ARBA00023242"/>
    </source>
</evidence>
<keyword evidence="7" id="KW-0131">Cell cycle</keyword>
<feature type="compositionally biased region" description="Acidic residues" evidence="9">
    <location>
        <begin position="868"/>
        <end position="883"/>
    </location>
</feature>
<dbReference type="GO" id="GO:0005635">
    <property type="term" value="C:nuclear envelope"/>
    <property type="evidence" value="ECO:0007669"/>
    <property type="project" value="TreeGrafter"/>
</dbReference>
<feature type="region of interest" description="Disordered" evidence="9">
    <location>
        <begin position="845"/>
        <end position="933"/>
    </location>
</feature>
<keyword evidence="8" id="KW-0175">Coiled coil</keyword>
<dbReference type="GO" id="GO:0051315">
    <property type="term" value="P:attachment of mitotic spindle microtubules to kinetochore"/>
    <property type="evidence" value="ECO:0007669"/>
    <property type="project" value="TreeGrafter"/>
</dbReference>
<dbReference type="Gene3D" id="3.30.457.60">
    <property type="match status" value="1"/>
</dbReference>
<name>A0A8H7UBX1_MORIS</name>
<organism evidence="10 11">
    <name type="scientific">Mortierella isabellina</name>
    <name type="common">Filamentous fungus</name>
    <name type="synonym">Umbelopsis isabellina</name>
    <dbReference type="NCBI Taxonomy" id="91625"/>
    <lineage>
        <taxon>Eukaryota</taxon>
        <taxon>Fungi</taxon>
        <taxon>Fungi incertae sedis</taxon>
        <taxon>Mucoromycota</taxon>
        <taxon>Mucoromycotina</taxon>
        <taxon>Umbelopsidomycetes</taxon>
        <taxon>Umbelopsidales</taxon>
        <taxon>Umbelopsidaceae</taxon>
        <taxon>Umbelopsis</taxon>
    </lineage>
</organism>
<dbReference type="Pfam" id="PF05557">
    <property type="entry name" value="MAD"/>
    <property type="match status" value="1"/>
</dbReference>
<reference evidence="10" key="1">
    <citation type="submission" date="2020-12" db="EMBL/GenBank/DDBJ databases">
        <title>Metabolic potential, ecology and presence of endohyphal bacteria is reflected in genomic diversity of Mucoromycotina.</title>
        <authorList>
            <person name="Muszewska A."/>
            <person name="Okrasinska A."/>
            <person name="Steczkiewicz K."/>
            <person name="Drgas O."/>
            <person name="Orlowska M."/>
            <person name="Perlinska-Lenart U."/>
            <person name="Aleksandrzak-Piekarczyk T."/>
            <person name="Szatraj K."/>
            <person name="Zielenkiewicz U."/>
            <person name="Pilsyk S."/>
            <person name="Malc E."/>
            <person name="Mieczkowski P."/>
            <person name="Kruszewska J.S."/>
            <person name="Biernat P."/>
            <person name="Pawlowska J."/>
        </authorList>
    </citation>
    <scope>NUCLEOTIDE SEQUENCE</scope>
    <source>
        <strain evidence="10">WA0000067209</strain>
    </source>
</reference>
<dbReference type="GO" id="GO:0051301">
    <property type="term" value="P:cell division"/>
    <property type="evidence" value="ECO:0007669"/>
    <property type="project" value="UniProtKB-KW"/>
</dbReference>
<evidence type="ECO:0000256" key="9">
    <source>
        <dbReference type="SAM" id="MobiDB-lite"/>
    </source>
</evidence>
<feature type="region of interest" description="Disordered" evidence="9">
    <location>
        <begin position="45"/>
        <end position="88"/>
    </location>
</feature>
<feature type="coiled-coil region" evidence="8">
    <location>
        <begin position="91"/>
        <end position="118"/>
    </location>
</feature>
<dbReference type="GO" id="GO:0000776">
    <property type="term" value="C:kinetochore"/>
    <property type="evidence" value="ECO:0007669"/>
    <property type="project" value="TreeGrafter"/>
</dbReference>
<dbReference type="PANTHER" id="PTHR23168:SF0">
    <property type="entry name" value="MITOTIC SPINDLE ASSEMBLY CHECKPOINT PROTEIN MAD1"/>
    <property type="match status" value="1"/>
</dbReference>
<accession>A0A8H7UBX1</accession>
<evidence type="ECO:0000256" key="4">
    <source>
        <dbReference type="ARBA" id="ARBA00022618"/>
    </source>
</evidence>
<comment type="similarity">
    <text evidence="2">Belongs to the MAD1 family.</text>
</comment>
<dbReference type="InterPro" id="IPR008672">
    <property type="entry name" value="Mad1"/>
</dbReference>
<dbReference type="Gene3D" id="6.10.250.90">
    <property type="match status" value="1"/>
</dbReference>
<feature type="compositionally biased region" description="Basic and acidic residues" evidence="9">
    <location>
        <begin position="884"/>
        <end position="895"/>
    </location>
</feature>
<evidence type="ECO:0000313" key="10">
    <source>
        <dbReference type="EMBL" id="KAG2179901.1"/>
    </source>
</evidence>
<dbReference type="AlphaFoldDB" id="A0A8H7UBX1"/>
<dbReference type="GO" id="GO:0007094">
    <property type="term" value="P:mitotic spindle assembly checkpoint signaling"/>
    <property type="evidence" value="ECO:0007669"/>
    <property type="project" value="InterPro"/>
</dbReference>
<sequence length="933" mass="107116">MDGDPANIDRSTQNLLESSFQLSNALTNGEADSDHNIFQSAATESLQRLTNHSTKRPRLTRESVFRFGRSRPQADTMPASPSPPPAQEEKLAEVRTLLDELRLQLMAVQSDKAMLESTFAAEKAELLRSIHEVVDGKTEAESRAVYHFQQVDQLKKSLKEVQNDFDELKMQKETERRKLSTENSEMKEELQSVKREFDSARQDWQLKEAEYKREQERMNATIEVFNIQNQQSSDLLQAQLEETTSTMSRLAECEKQLQTYQSLDLNPDHIKSLEEELHSHVSNAHRLERENGTLTRDLRHYKAIYQNVEKLREEKYALEHQLRSMTIFKDKAMRLEVENAILKRERAEWASFLENAEDVGFTTPYAVCRELASLRSDKSSAASLQESITELTSNQEALLADAEKRIIELHQQVREKENLRQVDQVNSNILVKDKQLLQKEINILREQLKSYDIEEITYMSDRYDSAKSQRLNELEGLIGQYRTEIEALRTMMTSERTRALQNQTGQNEESTPTLLDLPTGNQIKASLIDATNAKINLAKELSVMQSDLKFKTIELGALKKQADILQNALIIGGVDEAVLRSIAEVQPATANTATEDTLMIEDDQPKQRILQFKDNPASREQAIRQSLLDNLRKENQELIARLQQGLESNDMEDDEGQPQLPNQSFVNLQSENERLHSIIAQKEKRILRMQQVWATKVREYHEAVASLLGYKVDFSADGMVRLASMYADPNDISFVFKSSENDQGTLKIVGANKDDYMKTLESSYNYCVVERGSIPAFLSAVTMELIDYQKHDDGDHEMLEEDEEDEVYGDEDEDDEKIRIFGEGEHSGYNEQNDNPNYVMEEIDESSEDNVYAESDRSDVEQQKYAEDEPLQEYVDTDEEVEEDLHTGSDEFDHDSFDDEEEDDDGDDDDDEAPVVGQEEPIHYVIDDDDDDE</sequence>
<protein>
    <recommendedName>
        <fullName evidence="3">Spindle assembly checkpoint component MAD1</fullName>
    </recommendedName>
</protein>
<keyword evidence="6" id="KW-0539">Nucleus</keyword>
<feature type="region of interest" description="Disordered" evidence="9">
    <location>
        <begin position="792"/>
        <end position="815"/>
    </location>
</feature>
<evidence type="ECO:0000256" key="7">
    <source>
        <dbReference type="ARBA" id="ARBA00023306"/>
    </source>
</evidence>
<keyword evidence="11" id="KW-1185">Reference proteome</keyword>
<dbReference type="EMBL" id="JAEPQZ010000006">
    <property type="protein sequence ID" value="KAG2179901.1"/>
    <property type="molecule type" value="Genomic_DNA"/>
</dbReference>
<evidence type="ECO:0000256" key="3">
    <source>
        <dbReference type="ARBA" id="ARBA00022019"/>
    </source>
</evidence>
<evidence type="ECO:0000256" key="8">
    <source>
        <dbReference type="SAM" id="Coils"/>
    </source>
</evidence>
<comment type="caution">
    <text evidence="10">The sequence shown here is derived from an EMBL/GenBank/DDBJ whole genome shotgun (WGS) entry which is preliminary data.</text>
</comment>
<keyword evidence="5" id="KW-0498">Mitosis</keyword>
<dbReference type="OrthoDB" id="331602at2759"/>
<evidence type="ECO:0000256" key="1">
    <source>
        <dbReference type="ARBA" id="ARBA00004123"/>
    </source>
</evidence>
<feature type="region of interest" description="Disordered" evidence="9">
    <location>
        <begin position="174"/>
        <end position="194"/>
    </location>
</feature>
<dbReference type="GO" id="GO:0072686">
    <property type="term" value="C:mitotic spindle"/>
    <property type="evidence" value="ECO:0007669"/>
    <property type="project" value="TreeGrafter"/>
</dbReference>
<dbReference type="PANTHER" id="PTHR23168">
    <property type="entry name" value="MITOTIC SPINDLE ASSEMBLY CHECKPOINT PROTEIN MAD1 MITOTIC ARREST DEFICIENT-LIKE PROTEIN 1"/>
    <property type="match status" value="1"/>
</dbReference>
<dbReference type="Proteomes" id="UP000654370">
    <property type="component" value="Unassembled WGS sequence"/>
</dbReference>
<proteinExistence type="inferred from homology"/>
<feature type="compositionally biased region" description="Acidic residues" evidence="9">
    <location>
        <begin position="896"/>
        <end position="913"/>
    </location>
</feature>
<feature type="compositionally biased region" description="Basic and acidic residues" evidence="9">
    <location>
        <begin position="854"/>
        <end position="867"/>
    </location>
</feature>
<feature type="compositionally biased region" description="Acidic residues" evidence="9">
    <location>
        <begin position="798"/>
        <end position="815"/>
    </location>
</feature>